<keyword evidence="4 6" id="KW-0472">Membrane</keyword>
<dbReference type="Proteomes" id="UP000321083">
    <property type="component" value="Unassembled WGS sequence"/>
</dbReference>
<evidence type="ECO:0000313" key="9">
    <source>
        <dbReference type="Proteomes" id="UP000321083"/>
    </source>
</evidence>
<dbReference type="GO" id="GO:0012505">
    <property type="term" value="C:endomembrane system"/>
    <property type="evidence" value="ECO:0007669"/>
    <property type="project" value="UniProtKB-SubCell"/>
</dbReference>
<feature type="transmembrane region" description="Helical" evidence="6">
    <location>
        <begin position="229"/>
        <end position="250"/>
    </location>
</feature>
<feature type="domain" description="NADH:quinone oxidoreductase/Mrp antiporter transmembrane" evidence="7">
    <location>
        <begin position="72"/>
        <end position="339"/>
    </location>
</feature>
<dbReference type="EMBL" id="SRHE01000973">
    <property type="protein sequence ID" value="TWW07865.1"/>
    <property type="molecule type" value="Genomic_DNA"/>
</dbReference>
<evidence type="ECO:0000256" key="3">
    <source>
        <dbReference type="ARBA" id="ARBA00022989"/>
    </source>
</evidence>
<feature type="transmembrane region" description="Helical" evidence="6">
    <location>
        <begin position="197"/>
        <end position="223"/>
    </location>
</feature>
<evidence type="ECO:0000256" key="5">
    <source>
        <dbReference type="RuleBase" id="RU000320"/>
    </source>
</evidence>
<reference evidence="8 9" key="2">
    <citation type="submission" date="2019-08" db="EMBL/GenBank/DDBJ databases">
        <authorList>
            <person name="Henke P."/>
        </authorList>
    </citation>
    <scope>NUCLEOTIDE SEQUENCE [LARGE SCALE GENOMIC DNA]</scope>
    <source>
        <strain evidence="8">Phe10_nw2017</strain>
    </source>
</reference>
<reference evidence="8 9" key="1">
    <citation type="submission" date="2019-08" db="EMBL/GenBank/DDBJ databases">
        <title>100 year-old enigma solved: identification of Planctomyces bekefii, the type genus and species of the phylum Planctomycetes.</title>
        <authorList>
            <person name="Svetlana D.N."/>
            <person name="Overmann J."/>
        </authorList>
    </citation>
    <scope>NUCLEOTIDE SEQUENCE [LARGE SCALE GENOMIC DNA]</scope>
    <source>
        <strain evidence="8">Phe10_nw2017</strain>
    </source>
</reference>
<comment type="subcellular location">
    <subcellularLocation>
        <location evidence="1">Endomembrane system</location>
        <topology evidence="1">Multi-pass membrane protein</topology>
    </subcellularLocation>
    <subcellularLocation>
        <location evidence="5">Membrane</location>
        <topology evidence="5">Multi-pass membrane protein</topology>
    </subcellularLocation>
</comment>
<evidence type="ECO:0000256" key="4">
    <source>
        <dbReference type="ARBA" id="ARBA00023136"/>
    </source>
</evidence>
<feature type="transmembrane region" description="Helical" evidence="6">
    <location>
        <begin position="164"/>
        <end position="185"/>
    </location>
</feature>
<dbReference type="Pfam" id="PF00361">
    <property type="entry name" value="Proton_antipo_M"/>
    <property type="match status" value="1"/>
</dbReference>
<feature type="transmembrane region" description="Helical" evidence="6">
    <location>
        <begin position="303"/>
        <end position="324"/>
    </location>
</feature>
<evidence type="ECO:0000259" key="7">
    <source>
        <dbReference type="Pfam" id="PF00361"/>
    </source>
</evidence>
<keyword evidence="9" id="KW-1185">Reference proteome</keyword>
<protein>
    <recommendedName>
        <fullName evidence="7">NADH:quinone oxidoreductase/Mrp antiporter transmembrane domain-containing protein</fullName>
    </recommendedName>
</protein>
<evidence type="ECO:0000256" key="1">
    <source>
        <dbReference type="ARBA" id="ARBA00004127"/>
    </source>
</evidence>
<dbReference type="PANTHER" id="PTHR22773">
    <property type="entry name" value="NADH DEHYDROGENASE"/>
    <property type="match status" value="1"/>
</dbReference>
<feature type="non-terminal residue" evidence="8">
    <location>
        <position position="344"/>
    </location>
</feature>
<dbReference type="AlphaFoldDB" id="A0A5C6M137"/>
<evidence type="ECO:0000256" key="6">
    <source>
        <dbReference type="SAM" id="Phobius"/>
    </source>
</evidence>
<feature type="non-terminal residue" evidence="8">
    <location>
        <position position="1"/>
    </location>
</feature>
<accession>A0A5C6M137</accession>
<proteinExistence type="predicted"/>
<sequence length="344" mass="35894">LYGVQEPVSTTFFTGMLVHDSFTVYFRAFLSLFLLLTVALTSLTGIPDEEDSPDFYCLLFGATIGMMMMASSNSLLMLFLSVEMASVPSYAMVGFLKGRKPSSEAALKYVVYGAGAAGVMLYGISLLAGVLGTADMGLLAERLGAAAAGGSGGLGDPEVRTASLGILLIMVGLAFKLSLVPFHFWCPDAFEGASAEVAGFLSVASKAGAFALLVRLCVSLAGAEGTGPLLTAFGLGLGFVACLTMTLGNLAAYGQNNLKRMLAYSTIAHAGYMVMAVAAMLVMSSSAAGATSAADVIRSMEGLLYYLFVYMFMNLGAFAVIALVRNYTFGETLDDVRGLISQSQ</sequence>
<gene>
    <name evidence="8" type="ORF">E3A20_30060</name>
</gene>
<evidence type="ECO:0000256" key="2">
    <source>
        <dbReference type="ARBA" id="ARBA00022692"/>
    </source>
</evidence>
<comment type="caution">
    <text evidence="8">The sequence shown here is derived from an EMBL/GenBank/DDBJ whole genome shotgun (WGS) entry which is preliminary data.</text>
</comment>
<feature type="transmembrane region" description="Helical" evidence="6">
    <location>
        <begin position="78"/>
        <end position="97"/>
    </location>
</feature>
<dbReference type="GO" id="GO:0016020">
    <property type="term" value="C:membrane"/>
    <property type="evidence" value="ECO:0007669"/>
    <property type="project" value="UniProtKB-SubCell"/>
</dbReference>
<organism evidence="8 9">
    <name type="scientific">Planctomyces bekefii</name>
    <dbReference type="NCBI Taxonomy" id="1653850"/>
    <lineage>
        <taxon>Bacteria</taxon>
        <taxon>Pseudomonadati</taxon>
        <taxon>Planctomycetota</taxon>
        <taxon>Planctomycetia</taxon>
        <taxon>Planctomycetales</taxon>
        <taxon>Planctomycetaceae</taxon>
        <taxon>Planctomyces</taxon>
    </lineage>
</organism>
<feature type="transmembrane region" description="Helical" evidence="6">
    <location>
        <begin position="109"/>
        <end position="131"/>
    </location>
</feature>
<feature type="transmembrane region" description="Helical" evidence="6">
    <location>
        <begin position="24"/>
        <end position="43"/>
    </location>
</feature>
<feature type="transmembrane region" description="Helical" evidence="6">
    <location>
        <begin position="262"/>
        <end position="283"/>
    </location>
</feature>
<keyword evidence="3 6" id="KW-1133">Transmembrane helix</keyword>
<keyword evidence="2 5" id="KW-0812">Transmembrane</keyword>
<dbReference type="InterPro" id="IPR001750">
    <property type="entry name" value="ND/Mrp_TM"/>
</dbReference>
<evidence type="ECO:0000313" key="8">
    <source>
        <dbReference type="EMBL" id="TWW07865.1"/>
    </source>
</evidence>
<name>A0A5C6M137_9PLAN</name>